<feature type="region of interest" description="Disordered" evidence="1">
    <location>
        <begin position="1"/>
        <end position="51"/>
    </location>
</feature>
<dbReference type="Proteomes" id="UP000006038">
    <property type="component" value="Chromosome 9"/>
</dbReference>
<dbReference type="Gramene" id="OB09G17610.1">
    <property type="protein sequence ID" value="OB09G17610.1"/>
    <property type="gene ID" value="OB09G17610"/>
</dbReference>
<reference evidence="2" key="2">
    <citation type="submission" date="2013-04" db="UniProtKB">
        <authorList>
            <consortium name="EnsemblPlants"/>
        </authorList>
    </citation>
    <scope>IDENTIFICATION</scope>
</reference>
<evidence type="ECO:0000256" key="1">
    <source>
        <dbReference type="SAM" id="MobiDB-lite"/>
    </source>
</evidence>
<organism evidence="2">
    <name type="scientific">Oryza brachyantha</name>
    <name type="common">malo sina</name>
    <dbReference type="NCBI Taxonomy" id="4533"/>
    <lineage>
        <taxon>Eukaryota</taxon>
        <taxon>Viridiplantae</taxon>
        <taxon>Streptophyta</taxon>
        <taxon>Embryophyta</taxon>
        <taxon>Tracheophyta</taxon>
        <taxon>Spermatophyta</taxon>
        <taxon>Magnoliopsida</taxon>
        <taxon>Liliopsida</taxon>
        <taxon>Poales</taxon>
        <taxon>Poaceae</taxon>
        <taxon>BOP clade</taxon>
        <taxon>Oryzoideae</taxon>
        <taxon>Oryzeae</taxon>
        <taxon>Oryzinae</taxon>
        <taxon>Oryza</taxon>
    </lineage>
</organism>
<sequence>QQPVVGARPLPRPPRHRLPDQRRVQHILHATQHPSTPATSKPNQGQQPMQCNNKFRGRSISLYLVCSKVIPGPRRQECRTHERNLSAGSVYLLPIDSPINSSHTRSIELIDDLSLSWPGSRSGRPRRGGAVRGSEEEEDGCT</sequence>
<feature type="compositionally biased region" description="Polar residues" evidence="1">
    <location>
        <begin position="32"/>
        <end position="51"/>
    </location>
</feature>
<accession>J3MXN2</accession>
<feature type="region of interest" description="Disordered" evidence="1">
    <location>
        <begin position="116"/>
        <end position="142"/>
    </location>
</feature>
<dbReference type="EnsemblPlants" id="OB09G17610.1">
    <property type="protein sequence ID" value="OB09G17610.1"/>
    <property type="gene ID" value="OB09G17610"/>
</dbReference>
<proteinExistence type="predicted"/>
<name>J3MXN2_ORYBR</name>
<dbReference type="AlphaFoldDB" id="J3MXN2"/>
<evidence type="ECO:0000313" key="3">
    <source>
        <dbReference type="Proteomes" id="UP000006038"/>
    </source>
</evidence>
<keyword evidence="3" id="KW-1185">Reference proteome</keyword>
<evidence type="ECO:0000313" key="2">
    <source>
        <dbReference type="EnsemblPlants" id="OB09G17610.1"/>
    </source>
</evidence>
<dbReference type="HOGENOM" id="CLU_1820751_0_0_1"/>
<reference evidence="2" key="1">
    <citation type="journal article" date="2013" name="Nat. Commun.">
        <title>Whole-genome sequencing of Oryza brachyantha reveals mechanisms underlying Oryza genome evolution.</title>
        <authorList>
            <person name="Chen J."/>
            <person name="Huang Q."/>
            <person name="Gao D."/>
            <person name="Wang J."/>
            <person name="Lang Y."/>
            <person name="Liu T."/>
            <person name="Li B."/>
            <person name="Bai Z."/>
            <person name="Luis Goicoechea J."/>
            <person name="Liang C."/>
            <person name="Chen C."/>
            <person name="Zhang W."/>
            <person name="Sun S."/>
            <person name="Liao Y."/>
            <person name="Zhang X."/>
            <person name="Yang L."/>
            <person name="Song C."/>
            <person name="Wang M."/>
            <person name="Shi J."/>
            <person name="Liu G."/>
            <person name="Liu J."/>
            <person name="Zhou H."/>
            <person name="Zhou W."/>
            <person name="Yu Q."/>
            <person name="An N."/>
            <person name="Chen Y."/>
            <person name="Cai Q."/>
            <person name="Wang B."/>
            <person name="Liu B."/>
            <person name="Min J."/>
            <person name="Huang Y."/>
            <person name="Wu H."/>
            <person name="Li Z."/>
            <person name="Zhang Y."/>
            <person name="Yin Y."/>
            <person name="Song W."/>
            <person name="Jiang J."/>
            <person name="Jackson S.A."/>
            <person name="Wing R.A."/>
            <person name="Wang J."/>
            <person name="Chen M."/>
        </authorList>
    </citation>
    <scope>NUCLEOTIDE SEQUENCE [LARGE SCALE GENOMIC DNA]</scope>
    <source>
        <strain evidence="2">cv. IRGC 101232</strain>
    </source>
</reference>
<protein>
    <submittedName>
        <fullName evidence="2">Uncharacterized protein</fullName>
    </submittedName>
</protein>